<name>A0A1T5M798_9BACT</name>
<dbReference type="InterPro" id="IPR014922">
    <property type="entry name" value="YdhG-like"/>
</dbReference>
<dbReference type="EMBL" id="FUZU01000003">
    <property type="protein sequence ID" value="SKC83894.1"/>
    <property type="molecule type" value="Genomic_DNA"/>
</dbReference>
<organism evidence="2 3">
    <name type="scientific">Ohtaekwangia koreensis</name>
    <dbReference type="NCBI Taxonomy" id="688867"/>
    <lineage>
        <taxon>Bacteria</taxon>
        <taxon>Pseudomonadati</taxon>
        <taxon>Bacteroidota</taxon>
        <taxon>Cytophagia</taxon>
        <taxon>Cytophagales</taxon>
        <taxon>Fulvivirgaceae</taxon>
        <taxon>Ohtaekwangia</taxon>
    </lineage>
</organism>
<dbReference type="Pfam" id="PF08818">
    <property type="entry name" value="DUF1801"/>
    <property type="match status" value="1"/>
</dbReference>
<dbReference type="Proteomes" id="UP000190961">
    <property type="component" value="Unassembled WGS sequence"/>
</dbReference>
<keyword evidence="3" id="KW-1185">Reference proteome</keyword>
<feature type="domain" description="YdhG-like" evidence="1">
    <location>
        <begin position="19"/>
        <end position="125"/>
    </location>
</feature>
<dbReference type="AlphaFoldDB" id="A0A1T5M798"/>
<protein>
    <recommendedName>
        <fullName evidence="1">YdhG-like domain-containing protein</fullName>
    </recommendedName>
</protein>
<accession>A0A1T5M798</accession>
<dbReference type="SUPFAM" id="SSF159888">
    <property type="entry name" value="YdhG-like"/>
    <property type="match status" value="1"/>
</dbReference>
<evidence type="ECO:0000259" key="1">
    <source>
        <dbReference type="Pfam" id="PF08818"/>
    </source>
</evidence>
<evidence type="ECO:0000313" key="3">
    <source>
        <dbReference type="Proteomes" id="UP000190961"/>
    </source>
</evidence>
<evidence type="ECO:0000313" key="2">
    <source>
        <dbReference type="EMBL" id="SKC83894.1"/>
    </source>
</evidence>
<proteinExistence type="predicted"/>
<gene>
    <name evidence="2" type="ORF">SAMN05660236_4585</name>
</gene>
<sequence length="141" mass="15867">MPSQKTVDEMILNLPKAEQTMVKRLRMLVQECLPSAIEKGYYGEGVPFYSHHHMICFIWPASVVLGAKNKAAKEKGVSLGFCQGNLMSNEDGALLAEGRKQVYILYFNSADEIKDDQVRALLFEAGMIDDTFAKKKKHLKN</sequence>
<dbReference type="OrthoDB" id="1120992at2"/>
<reference evidence="2 3" key="1">
    <citation type="submission" date="2017-02" db="EMBL/GenBank/DDBJ databases">
        <authorList>
            <person name="Peterson S.W."/>
        </authorList>
    </citation>
    <scope>NUCLEOTIDE SEQUENCE [LARGE SCALE GENOMIC DNA]</scope>
    <source>
        <strain evidence="2 3">DSM 25262</strain>
    </source>
</reference>
<dbReference type="RefSeq" id="WP_079689096.1">
    <property type="nucleotide sequence ID" value="NZ_FUZU01000003.1"/>
</dbReference>